<keyword evidence="3 6" id="KW-1133">Transmembrane helix</keyword>
<evidence type="ECO:0000256" key="4">
    <source>
        <dbReference type="ARBA" id="ARBA00023136"/>
    </source>
</evidence>
<evidence type="ECO:0000256" key="1">
    <source>
        <dbReference type="ARBA" id="ARBA00004141"/>
    </source>
</evidence>
<name>A0A2N1PVA3_9BACT</name>
<feature type="compositionally biased region" description="Acidic residues" evidence="5">
    <location>
        <begin position="150"/>
        <end position="165"/>
    </location>
</feature>
<proteinExistence type="predicted"/>
<feature type="compositionally biased region" description="Basic and acidic residues" evidence="5">
    <location>
        <begin position="58"/>
        <end position="89"/>
    </location>
</feature>
<dbReference type="Proteomes" id="UP000233256">
    <property type="component" value="Unassembled WGS sequence"/>
</dbReference>
<protein>
    <recommendedName>
        <fullName evidence="7">RDD domain-containing protein</fullName>
    </recommendedName>
</protein>
<evidence type="ECO:0000256" key="2">
    <source>
        <dbReference type="ARBA" id="ARBA00022692"/>
    </source>
</evidence>
<accession>A0A2N1PVA3</accession>
<evidence type="ECO:0000256" key="6">
    <source>
        <dbReference type="SAM" id="Phobius"/>
    </source>
</evidence>
<evidence type="ECO:0000256" key="5">
    <source>
        <dbReference type="SAM" id="MobiDB-lite"/>
    </source>
</evidence>
<sequence length="335" mass="37452">MLTCMKVGICIDCLMKYADRGAENMAICKSCGADVSGDSKYCSPCEDKLRERLKLMETELDAEETRKREEAEQRRAEEKLKRLEEEKKQAQAAAEGRARKKKTTPVRDRDDKDSAEEDAGSGKRGSKQSSGNRDEKKWEKVRDSKTAFADSEELTSESEDGDDESQPWKSDIVLARFFAGMIDIALVILPFFLLGRIYSILGWAWAVAYLLLKDSLFDGASPGKQVLRLRVIRSKSGELISIENSFVRNIPLALGPAVMGIGRILVSLDIPMIPDPFRTLGAALMLLGAVLAAAFWVIESYWLKTDVNHRRFGDKIARTTVTWAEDSAERVDDEA</sequence>
<dbReference type="InterPro" id="IPR010432">
    <property type="entry name" value="RDD"/>
</dbReference>
<comment type="caution">
    <text evidence="8">The sequence shown here is derived from an EMBL/GenBank/DDBJ whole genome shotgun (WGS) entry which is preliminary data.</text>
</comment>
<evidence type="ECO:0000259" key="7">
    <source>
        <dbReference type="Pfam" id="PF06271"/>
    </source>
</evidence>
<dbReference type="Pfam" id="PF06271">
    <property type="entry name" value="RDD"/>
    <property type="match status" value="1"/>
</dbReference>
<evidence type="ECO:0000256" key="3">
    <source>
        <dbReference type="ARBA" id="ARBA00022989"/>
    </source>
</evidence>
<feature type="compositionally biased region" description="Basic and acidic residues" evidence="5">
    <location>
        <begin position="132"/>
        <end position="145"/>
    </location>
</feature>
<gene>
    <name evidence="8" type="ORF">CVV64_02330</name>
</gene>
<dbReference type="GO" id="GO:0016020">
    <property type="term" value="C:membrane"/>
    <property type="evidence" value="ECO:0007669"/>
    <property type="project" value="UniProtKB-SubCell"/>
</dbReference>
<dbReference type="EMBL" id="PGXC01000001">
    <property type="protein sequence ID" value="PKK92271.1"/>
    <property type="molecule type" value="Genomic_DNA"/>
</dbReference>
<feature type="domain" description="RDD" evidence="7">
    <location>
        <begin position="188"/>
        <end position="317"/>
    </location>
</feature>
<dbReference type="AlphaFoldDB" id="A0A2N1PVA3"/>
<feature type="region of interest" description="Disordered" evidence="5">
    <location>
        <begin position="58"/>
        <end position="166"/>
    </location>
</feature>
<keyword evidence="4 6" id="KW-0472">Membrane</keyword>
<keyword evidence="2 6" id="KW-0812">Transmembrane</keyword>
<feature type="transmembrane region" description="Helical" evidence="6">
    <location>
        <begin position="280"/>
        <end position="298"/>
    </location>
</feature>
<evidence type="ECO:0000313" key="8">
    <source>
        <dbReference type="EMBL" id="PKK92271.1"/>
    </source>
</evidence>
<feature type="transmembrane region" description="Helical" evidence="6">
    <location>
        <begin position="184"/>
        <end position="212"/>
    </location>
</feature>
<organism evidence="8 9">
    <name type="scientific">Candidatus Wallbacteria bacterium HGW-Wallbacteria-1</name>
    <dbReference type="NCBI Taxonomy" id="2013854"/>
    <lineage>
        <taxon>Bacteria</taxon>
        <taxon>Candidatus Walliibacteriota</taxon>
    </lineage>
</organism>
<comment type="subcellular location">
    <subcellularLocation>
        <location evidence="1">Membrane</location>
        <topology evidence="1">Multi-pass membrane protein</topology>
    </subcellularLocation>
</comment>
<evidence type="ECO:0000313" key="9">
    <source>
        <dbReference type="Proteomes" id="UP000233256"/>
    </source>
</evidence>
<reference evidence="8 9" key="1">
    <citation type="journal article" date="2017" name="ISME J.">
        <title>Potential for microbial H2 and metal transformations associated with novel bacteria and archaea in deep terrestrial subsurface sediments.</title>
        <authorList>
            <person name="Hernsdorf A.W."/>
            <person name="Amano Y."/>
            <person name="Miyakawa K."/>
            <person name="Ise K."/>
            <person name="Suzuki Y."/>
            <person name="Anantharaman K."/>
            <person name="Probst A."/>
            <person name="Burstein D."/>
            <person name="Thomas B.C."/>
            <person name="Banfield J.F."/>
        </authorList>
    </citation>
    <scope>NUCLEOTIDE SEQUENCE [LARGE SCALE GENOMIC DNA]</scope>
    <source>
        <strain evidence="8">HGW-Wallbacteria-1</strain>
    </source>
</reference>